<feature type="non-terminal residue" evidence="14">
    <location>
        <position position="696"/>
    </location>
</feature>
<dbReference type="Proteomes" id="UP000236723">
    <property type="component" value="Unassembled WGS sequence"/>
</dbReference>
<dbReference type="GO" id="GO:0005975">
    <property type="term" value="P:carbohydrate metabolic process"/>
    <property type="evidence" value="ECO:0007669"/>
    <property type="project" value="UniProtKB-ARBA"/>
</dbReference>
<dbReference type="Gene3D" id="2.60.40.10">
    <property type="entry name" value="Immunoglobulins"/>
    <property type="match status" value="1"/>
</dbReference>
<evidence type="ECO:0000256" key="10">
    <source>
        <dbReference type="SAM" id="MobiDB-lite"/>
    </source>
</evidence>
<feature type="region of interest" description="Disordered" evidence="10">
    <location>
        <begin position="24"/>
        <end position="64"/>
    </location>
</feature>
<evidence type="ECO:0000313" key="14">
    <source>
        <dbReference type="EMBL" id="SEG94832.1"/>
    </source>
</evidence>
<keyword evidence="2 9" id="KW-0645">Protease</keyword>
<dbReference type="CDD" id="cd09597">
    <property type="entry name" value="M4_TLP"/>
    <property type="match status" value="1"/>
</dbReference>
<feature type="domain" description="FTP" evidence="13">
    <location>
        <begin position="91"/>
        <end position="124"/>
    </location>
</feature>
<dbReference type="GO" id="GO:0006508">
    <property type="term" value="P:proteolysis"/>
    <property type="evidence" value="ECO:0007669"/>
    <property type="project" value="UniProtKB-KW"/>
</dbReference>
<evidence type="ECO:0000256" key="1">
    <source>
        <dbReference type="ARBA" id="ARBA00009388"/>
    </source>
</evidence>
<dbReference type="EC" id="3.4.24.-" evidence="9"/>
<dbReference type="InterPro" id="IPR011096">
    <property type="entry name" value="FTP_domain"/>
</dbReference>
<dbReference type="Gene3D" id="3.10.170.10">
    <property type="match status" value="1"/>
</dbReference>
<evidence type="ECO:0000256" key="9">
    <source>
        <dbReference type="RuleBase" id="RU366073"/>
    </source>
</evidence>
<dbReference type="Pfam" id="PF01447">
    <property type="entry name" value="Peptidase_M4"/>
    <property type="match status" value="1"/>
</dbReference>
<feature type="region of interest" description="Disordered" evidence="10">
    <location>
        <begin position="675"/>
        <end position="696"/>
    </location>
</feature>
<sequence length="696" mass="71505">MRHRTAWGAVAIAGGLVVGMSAPATGASAPGSPARTVSSAQSLQNGSVGRPDPRQTAAASADRLIAAKPAPFRRSAKDRILRRGVQSGAGGLQHVVYERTYAGLPVYGGDFVVVTNEDGAVLGASVNQSSPLSVATTPKISAGTAAETAGALLSTVEDTSEPKLTVMAEGKGRLAYEVVVTGAKGARPSRLHVLVDARTGKVAQSWDEVRDADDLSFYHGGQQNPVEVAATGSGTQYSLRDPGRPGISCANQSGTVYSGTDNVWGNAGGANLETACVDAMHAAAKEFDMVGTWLGRNGLNGSGQGWPMRVGLNQANAFWNGSYANFGRNSGNTRQATPTDVVAHELGHGIFQFTPGGSSGSNEKGGLNESTGDIFGALTEWYAGEPRVSEQISGTTAVVNYDPPDYLVGEEVDLVGNGPIRNMYNPSLVGGHPNCYSSSVPSMEVHAAAGVQNHWFYLLAEGSNAGDPNNGRPNSPTCNGSTVTGVGVQKAGLIFMEMLNLKTTTWTHSLARRASLQGVLNLVQAGKATCTDFTRTRDAWNAVSVPAGSNEPTSCTGGGSDFSLGVTPSSASAQPGQSVTATVSTQTTSGSAQQVTLSATSQPSGPTASFSPGTLTSGQSSTMTVNVPAGTPNGTYTLTVLADGAQVDRTATFTLTVGSSQIVFTDDFETNKGWTVNPNGSDTATAGQFQRGIPQA</sequence>
<evidence type="ECO:0000313" key="15">
    <source>
        <dbReference type="Proteomes" id="UP000236723"/>
    </source>
</evidence>
<feature type="active site" description="Proton donor" evidence="8">
    <location>
        <position position="446"/>
    </location>
</feature>
<dbReference type="PRINTS" id="PR00730">
    <property type="entry name" value="THERMOLYSIN"/>
</dbReference>
<evidence type="ECO:0000256" key="7">
    <source>
        <dbReference type="ARBA" id="ARBA00023049"/>
    </source>
</evidence>
<evidence type="ECO:0000256" key="2">
    <source>
        <dbReference type="ARBA" id="ARBA00022670"/>
    </source>
</evidence>
<dbReference type="Pfam" id="PF07504">
    <property type="entry name" value="FTP"/>
    <property type="match status" value="1"/>
</dbReference>
<dbReference type="PANTHER" id="PTHR33794:SF1">
    <property type="entry name" value="BACILLOLYSIN"/>
    <property type="match status" value="1"/>
</dbReference>
<keyword evidence="6 9" id="KW-0862">Zinc</keyword>
<evidence type="ECO:0000259" key="12">
    <source>
        <dbReference type="Pfam" id="PF02868"/>
    </source>
</evidence>
<keyword evidence="15" id="KW-1185">Reference proteome</keyword>
<dbReference type="PANTHER" id="PTHR33794">
    <property type="entry name" value="BACILLOLYSIN"/>
    <property type="match status" value="1"/>
</dbReference>
<feature type="region of interest" description="Disordered" evidence="10">
    <location>
        <begin position="544"/>
        <end position="628"/>
    </location>
</feature>
<evidence type="ECO:0000256" key="5">
    <source>
        <dbReference type="ARBA" id="ARBA00022801"/>
    </source>
</evidence>
<keyword evidence="5 9" id="KW-0378">Hydrolase</keyword>
<evidence type="ECO:0000259" key="13">
    <source>
        <dbReference type="Pfam" id="PF07504"/>
    </source>
</evidence>
<dbReference type="Gene3D" id="3.10.450.490">
    <property type="match status" value="1"/>
</dbReference>
<dbReference type="InterPro" id="IPR013856">
    <property type="entry name" value="Peptidase_M4_domain"/>
</dbReference>
<dbReference type="Pfam" id="PF02868">
    <property type="entry name" value="Peptidase_M4_C"/>
    <property type="match status" value="1"/>
</dbReference>
<feature type="compositionally biased region" description="Polar residues" evidence="10">
    <location>
        <begin position="566"/>
        <end position="575"/>
    </location>
</feature>
<feature type="compositionally biased region" description="Low complexity" evidence="10">
    <location>
        <begin position="24"/>
        <end position="34"/>
    </location>
</feature>
<feature type="signal peptide" evidence="9">
    <location>
        <begin position="1"/>
        <end position="26"/>
    </location>
</feature>
<feature type="compositionally biased region" description="Polar residues" evidence="10">
    <location>
        <begin position="35"/>
        <end position="47"/>
    </location>
</feature>
<dbReference type="InterPro" id="IPR023612">
    <property type="entry name" value="Peptidase_M4"/>
</dbReference>
<evidence type="ECO:0000256" key="8">
    <source>
        <dbReference type="PIRSR" id="PIRSR623612-1"/>
    </source>
</evidence>
<protein>
    <recommendedName>
        <fullName evidence="9">Neutral metalloproteinase</fullName>
        <ecNumber evidence="9">3.4.24.-</ecNumber>
    </recommendedName>
</protein>
<proteinExistence type="inferred from homology"/>
<comment type="cofactor">
    <cofactor evidence="9">
        <name>Zn(2+)</name>
        <dbReference type="ChEBI" id="CHEBI:29105"/>
    </cofactor>
</comment>
<comment type="function">
    <text evidence="9">Extracellular zinc metalloprotease.</text>
</comment>
<dbReference type="SUPFAM" id="SSF55486">
    <property type="entry name" value="Metalloproteases ('zincins'), catalytic domain"/>
    <property type="match status" value="1"/>
</dbReference>
<organism evidence="14 15">
    <name type="scientific">Thermomonospora echinospora</name>
    <dbReference type="NCBI Taxonomy" id="1992"/>
    <lineage>
        <taxon>Bacteria</taxon>
        <taxon>Bacillati</taxon>
        <taxon>Actinomycetota</taxon>
        <taxon>Actinomycetes</taxon>
        <taxon>Streptosporangiales</taxon>
        <taxon>Thermomonosporaceae</taxon>
        <taxon>Thermomonospora</taxon>
    </lineage>
</organism>
<evidence type="ECO:0000256" key="6">
    <source>
        <dbReference type="ARBA" id="ARBA00022833"/>
    </source>
</evidence>
<dbReference type="RefSeq" id="WP_200827796.1">
    <property type="nucleotide sequence ID" value="NZ_FNVO01000052.1"/>
</dbReference>
<dbReference type="InterPro" id="IPR013783">
    <property type="entry name" value="Ig-like_fold"/>
</dbReference>
<feature type="domain" description="Peptidase M4" evidence="11">
    <location>
        <begin position="225"/>
        <end position="352"/>
    </location>
</feature>
<dbReference type="GO" id="GO:0004222">
    <property type="term" value="F:metalloendopeptidase activity"/>
    <property type="evidence" value="ECO:0007669"/>
    <property type="project" value="UniProtKB-UniRule"/>
</dbReference>
<comment type="subcellular location">
    <subcellularLocation>
        <location evidence="9">Secreted</location>
    </subcellularLocation>
</comment>
<accession>A0A1H6EAS9</accession>
<dbReference type="EMBL" id="FNVO01000052">
    <property type="protein sequence ID" value="SEG94832.1"/>
    <property type="molecule type" value="Genomic_DNA"/>
</dbReference>
<dbReference type="AlphaFoldDB" id="A0A1H6EAS9"/>
<keyword evidence="9" id="KW-0964">Secreted</keyword>
<dbReference type="InterPro" id="IPR027268">
    <property type="entry name" value="Peptidase_M4/M1_CTD_sf"/>
</dbReference>
<dbReference type="InterPro" id="IPR050728">
    <property type="entry name" value="Zinc_Metalloprotease_M4"/>
</dbReference>
<feature type="chain" id="PRO_5039753344" description="Neutral metalloproteinase" evidence="9">
    <location>
        <begin position="27"/>
        <end position="696"/>
    </location>
</feature>
<feature type="compositionally biased region" description="Low complexity" evidence="10">
    <location>
        <begin position="576"/>
        <end position="596"/>
    </location>
</feature>
<keyword evidence="3" id="KW-0479">Metal-binding</keyword>
<comment type="similarity">
    <text evidence="1 9">Belongs to the peptidase M4 family.</text>
</comment>
<name>A0A1H6EAS9_9ACTN</name>
<dbReference type="Gene3D" id="1.10.390.10">
    <property type="entry name" value="Neutral Protease Domain 2"/>
    <property type="match status" value="1"/>
</dbReference>
<dbReference type="GO" id="GO:0005576">
    <property type="term" value="C:extracellular region"/>
    <property type="evidence" value="ECO:0007669"/>
    <property type="project" value="UniProtKB-SubCell"/>
</dbReference>
<dbReference type="InterPro" id="IPR001570">
    <property type="entry name" value="Peptidase_M4_C_domain"/>
</dbReference>
<feature type="domain" description="Peptidase M4 C-terminal" evidence="12">
    <location>
        <begin position="361"/>
        <end position="545"/>
    </location>
</feature>
<feature type="compositionally biased region" description="Polar residues" evidence="10">
    <location>
        <begin position="597"/>
        <end position="625"/>
    </location>
</feature>
<evidence type="ECO:0000259" key="11">
    <source>
        <dbReference type="Pfam" id="PF01447"/>
    </source>
</evidence>
<keyword evidence="4 9" id="KW-0732">Signal</keyword>
<dbReference type="GO" id="GO:0046872">
    <property type="term" value="F:metal ion binding"/>
    <property type="evidence" value="ECO:0007669"/>
    <property type="project" value="UniProtKB-UniRule"/>
</dbReference>
<evidence type="ECO:0000256" key="4">
    <source>
        <dbReference type="ARBA" id="ARBA00022729"/>
    </source>
</evidence>
<gene>
    <name evidence="14" type="ORF">SAMN04489712_1528</name>
</gene>
<keyword evidence="7 9" id="KW-0482">Metalloprotease</keyword>
<reference evidence="15" key="1">
    <citation type="submission" date="2016-10" db="EMBL/GenBank/DDBJ databases">
        <authorList>
            <person name="Varghese N."/>
            <person name="Submissions S."/>
        </authorList>
    </citation>
    <scope>NUCLEOTIDE SEQUENCE [LARGE SCALE GENOMIC DNA]</scope>
    <source>
        <strain evidence="15">DSM 43163</strain>
    </source>
</reference>
<evidence type="ECO:0000256" key="3">
    <source>
        <dbReference type="ARBA" id="ARBA00022723"/>
    </source>
</evidence>
<dbReference type="Gene3D" id="3.10.450.40">
    <property type="match status" value="1"/>
</dbReference>
<feature type="compositionally biased region" description="Polar residues" evidence="10">
    <location>
        <begin position="675"/>
        <end position="688"/>
    </location>
</feature>
<feature type="active site" evidence="8">
    <location>
        <position position="345"/>
    </location>
</feature>